<dbReference type="Proteomes" id="UP000177349">
    <property type="component" value="Unassembled WGS sequence"/>
</dbReference>
<dbReference type="EMBL" id="MHKN01000038">
    <property type="protein sequence ID" value="OGY91580.1"/>
    <property type="molecule type" value="Genomic_DNA"/>
</dbReference>
<sequence>MIDRRGKSQYIPRTILRKESQCVELLFMEGVYMERSLIIGGTRGLGRELAREARKRNTTPIILGRSAGKGIPDERDAAFVEIECDLTDRESIRDCVETLLELGGIRYIFWNAGIFDKGRFVDKSYASLVQIFQTIVFGPLDLIRQYLASAGEPIHLVSICSTTAYKVRSDETAYAGAKAAQAQMTRGLALELQRDLPGSRATLIFPGGMRTDFFKGSGIDASSFMDPAEVARLAWDIVQRPYEDEIGEFRIEKGPTGVPRVDVEIPRPVYPRA</sequence>
<evidence type="ECO:0000256" key="2">
    <source>
        <dbReference type="ARBA" id="ARBA00023002"/>
    </source>
</evidence>
<evidence type="ECO:0000256" key="1">
    <source>
        <dbReference type="ARBA" id="ARBA00006484"/>
    </source>
</evidence>
<reference evidence="3 4" key="1">
    <citation type="journal article" date="2016" name="Nat. Commun.">
        <title>Thousands of microbial genomes shed light on interconnected biogeochemical processes in an aquifer system.</title>
        <authorList>
            <person name="Anantharaman K."/>
            <person name="Brown C.T."/>
            <person name="Hug L.A."/>
            <person name="Sharon I."/>
            <person name="Castelle C.J."/>
            <person name="Probst A.J."/>
            <person name="Thomas B.C."/>
            <person name="Singh A."/>
            <person name="Wilkins M.J."/>
            <person name="Karaoz U."/>
            <person name="Brodie E.L."/>
            <person name="Williams K.H."/>
            <person name="Hubbard S.S."/>
            <person name="Banfield J.F."/>
        </authorList>
    </citation>
    <scope>NUCLEOTIDE SEQUENCE [LARGE SCALE GENOMIC DNA]</scope>
</reference>
<dbReference type="GO" id="GO:0016491">
    <property type="term" value="F:oxidoreductase activity"/>
    <property type="evidence" value="ECO:0007669"/>
    <property type="project" value="UniProtKB-KW"/>
</dbReference>
<dbReference type="GO" id="GO:0016020">
    <property type="term" value="C:membrane"/>
    <property type="evidence" value="ECO:0007669"/>
    <property type="project" value="TreeGrafter"/>
</dbReference>
<dbReference type="Gene3D" id="3.40.50.720">
    <property type="entry name" value="NAD(P)-binding Rossmann-like Domain"/>
    <property type="match status" value="1"/>
</dbReference>
<dbReference type="Pfam" id="PF00106">
    <property type="entry name" value="adh_short"/>
    <property type="match status" value="1"/>
</dbReference>
<evidence type="ECO:0000313" key="4">
    <source>
        <dbReference type="Proteomes" id="UP000177349"/>
    </source>
</evidence>
<comment type="similarity">
    <text evidence="1">Belongs to the short-chain dehydrogenases/reductases (SDR) family.</text>
</comment>
<evidence type="ECO:0008006" key="5">
    <source>
        <dbReference type="Google" id="ProtNLM"/>
    </source>
</evidence>
<gene>
    <name evidence="3" type="ORF">A3B31_00205</name>
</gene>
<proteinExistence type="inferred from homology"/>
<dbReference type="PANTHER" id="PTHR44196">
    <property type="entry name" value="DEHYDROGENASE/REDUCTASE SDR FAMILY MEMBER 7B"/>
    <property type="match status" value="1"/>
</dbReference>
<dbReference type="CDD" id="cd05233">
    <property type="entry name" value="SDR_c"/>
    <property type="match status" value="1"/>
</dbReference>
<dbReference type="AlphaFoldDB" id="A0A1G2BTA6"/>
<protein>
    <recommendedName>
        <fullName evidence="5">Short-chain dehydrogenase</fullName>
    </recommendedName>
</protein>
<dbReference type="InterPro" id="IPR002347">
    <property type="entry name" value="SDR_fam"/>
</dbReference>
<keyword evidence="2" id="KW-0560">Oxidoreductase</keyword>
<organism evidence="3 4">
    <name type="scientific">Candidatus Komeilibacteria bacterium RIFCSPLOWO2_01_FULL_53_11</name>
    <dbReference type="NCBI Taxonomy" id="1798552"/>
    <lineage>
        <taxon>Bacteria</taxon>
        <taxon>Candidatus Komeiliibacteriota</taxon>
    </lineage>
</organism>
<dbReference type="PANTHER" id="PTHR44196:SF1">
    <property type="entry name" value="DEHYDROGENASE_REDUCTASE SDR FAMILY MEMBER 7B"/>
    <property type="match status" value="1"/>
</dbReference>
<evidence type="ECO:0000313" key="3">
    <source>
        <dbReference type="EMBL" id="OGY91580.1"/>
    </source>
</evidence>
<dbReference type="PRINTS" id="PR00081">
    <property type="entry name" value="GDHRDH"/>
</dbReference>
<dbReference type="SUPFAM" id="SSF51735">
    <property type="entry name" value="NAD(P)-binding Rossmann-fold domains"/>
    <property type="match status" value="1"/>
</dbReference>
<accession>A0A1G2BTA6</accession>
<name>A0A1G2BTA6_9BACT</name>
<dbReference type="InterPro" id="IPR036291">
    <property type="entry name" value="NAD(P)-bd_dom_sf"/>
</dbReference>
<comment type="caution">
    <text evidence="3">The sequence shown here is derived from an EMBL/GenBank/DDBJ whole genome shotgun (WGS) entry which is preliminary data.</text>
</comment>